<keyword evidence="3" id="KW-0812">Transmembrane</keyword>
<dbReference type="AlphaFoldDB" id="A0A0G4I443"/>
<proteinExistence type="predicted"/>
<feature type="compositionally biased region" description="Basic and acidic residues" evidence="6">
    <location>
        <begin position="33"/>
        <end position="42"/>
    </location>
</feature>
<dbReference type="EMBL" id="CDMZ01005036">
    <property type="protein sequence ID" value="CEM51746.1"/>
    <property type="molecule type" value="Genomic_DNA"/>
</dbReference>
<evidence type="ECO:0000313" key="8">
    <source>
        <dbReference type="EMBL" id="CEM51746.1"/>
    </source>
</evidence>
<accession>A0A0G4I443</accession>
<evidence type="ECO:0000256" key="1">
    <source>
        <dbReference type="ARBA" id="ARBA00004651"/>
    </source>
</evidence>
<keyword evidence="2" id="KW-1003">Cell membrane</keyword>
<reference evidence="8" key="1">
    <citation type="submission" date="2014-11" db="EMBL/GenBank/DDBJ databases">
        <authorList>
            <person name="Otto D Thomas"/>
            <person name="Naeem Raeece"/>
        </authorList>
    </citation>
    <scope>NUCLEOTIDE SEQUENCE</scope>
</reference>
<dbReference type="VEuPathDB" id="CryptoDB:Cvel_10825"/>
<evidence type="ECO:0000256" key="2">
    <source>
        <dbReference type="ARBA" id="ARBA00022475"/>
    </source>
</evidence>
<evidence type="ECO:0000259" key="7">
    <source>
        <dbReference type="Pfam" id="PF03458"/>
    </source>
</evidence>
<dbReference type="InterPro" id="IPR005115">
    <property type="entry name" value="Gly_transporter"/>
</dbReference>
<dbReference type="PANTHER" id="PTHR30506:SF3">
    <property type="entry name" value="UPF0126 INNER MEMBRANE PROTEIN YADS-RELATED"/>
    <property type="match status" value="1"/>
</dbReference>
<feature type="domain" description="Glycine transporter" evidence="7">
    <location>
        <begin position="72"/>
        <end position="144"/>
    </location>
</feature>
<gene>
    <name evidence="8" type="ORF">Cvel_10825</name>
</gene>
<name>A0A0G4I443_9ALVE</name>
<organism evidence="8">
    <name type="scientific">Chromera velia CCMP2878</name>
    <dbReference type="NCBI Taxonomy" id="1169474"/>
    <lineage>
        <taxon>Eukaryota</taxon>
        <taxon>Sar</taxon>
        <taxon>Alveolata</taxon>
        <taxon>Colpodellida</taxon>
        <taxon>Chromeraceae</taxon>
        <taxon>Chromera</taxon>
    </lineage>
</organism>
<keyword evidence="5" id="KW-0472">Membrane</keyword>
<feature type="region of interest" description="Disordered" evidence="6">
    <location>
        <begin position="31"/>
        <end position="56"/>
    </location>
</feature>
<protein>
    <recommendedName>
        <fullName evidence="7">Glycine transporter domain-containing protein</fullName>
    </recommendedName>
</protein>
<keyword evidence="4" id="KW-1133">Transmembrane helix</keyword>
<evidence type="ECO:0000256" key="3">
    <source>
        <dbReference type="ARBA" id="ARBA00022692"/>
    </source>
</evidence>
<evidence type="ECO:0000256" key="4">
    <source>
        <dbReference type="ARBA" id="ARBA00022989"/>
    </source>
</evidence>
<feature type="domain" description="Glycine transporter" evidence="7">
    <location>
        <begin position="160"/>
        <end position="234"/>
    </location>
</feature>
<evidence type="ECO:0000256" key="6">
    <source>
        <dbReference type="SAM" id="MobiDB-lite"/>
    </source>
</evidence>
<sequence>MPCFRPWQVHTQVQPRALWFCSNAKAPSVTMPEKMEETETAKDPLPNPPSVHPDGMTRYPSLSSMHGVLRGCDYLGTISFSVSGSLIAATAGLDALGCTLVGTTTAVGGGTIRDLLIGNRPVFWMDETEYVWMALITSAAAFFLFDHQTFVGEDGPIMFWTDALGVGAFAVIGCQNGLRLGLSSLPCMLCGLMTATFGGAVRDVVCRRPVRILHSHAEIYGTTALFSAGTYLLVRALTLGSGSGLRILCGVLAGIGARYLAVKHDVKLPVAVRGSQASSRFVVGGAQTCEA</sequence>
<dbReference type="GO" id="GO:0005886">
    <property type="term" value="C:plasma membrane"/>
    <property type="evidence" value="ECO:0007669"/>
    <property type="project" value="UniProtKB-SubCell"/>
</dbReference>
<dbReference type="Pfam" id="PF03458">
    <property type="entry name" value="Gly_transporter"/>
    <property type="match status" value="2"/>
</dbReference>
<evidence type="ECO:0000256" key="5">
    <source>
        <dbReference type="ARBA" id="ARBA00023136"/>
    </source>
</evidence>
<dbReference type="PANTHER" id="PTHR30506">
    <property type="entry name" value="INNER MEMBRANE PROTEIN"/>
    <property type="match status" value="1"/>
</dbReference>
<comment type="subcellular location">
    <subcellularLocation>
        <location evidence="1">Cell membrane</location>
        <topology evidence="1">Multi-pass membrane protein</topology>
    </subcellularLocation>
</comment>